<reference evidence="2" key="1">
    <citation type="submission" date="2016-10" db="EMBL/GenBank/DDBJ databases">
        <authorList>
            <person name="Varghese N."/>
            <person name="Submissions S."/>
        </authorList>
    </citation>
    <scope>NUCLEOTIDE SEQUENCE [LARGE SCALE GENOMIC DNA]</scope>
    <source>
        <strain evidence="2">DSM 15310</strain>
    </source>
</reference>
<dbReference type="AlphaFoldDB" id="A0A1I0J3S0"/>
<sequence>PSHKQRIASCSGWTSGVHDFGRYASQQSAPVQLVAGRRYYIEALHKQEWGPGYLAVAWRRPDGSRQEPIPGSALIPFTPDLQGRGFASSTASGSDTALSETVAGARTQVIVAPNPLGSQDSRASIEFRTAQPGTATVSLFNAQGQLVRQLFAGALEAGLPRTVDLDPEGLNNGLYFVRLVTATEVVNQRLVISR</sequence>
<dbReference type="EMBL" id="FOHS01000006">
    <property type="protein sequence ID" value="SEU04459.1"/>
    <property type="molecule type" value="Genomic_DNA"/>
</dbReference>
<protein>
    <submittedName>
        <fullName evidence="1">Por secretion system C-terminal sorting domain-containing protein</fullName>
    </submittedName>
</protein>
<organism evidence="1 2">
    <name type="scientific">Hymenobacter actinosclerus</name>
    <dbReference type="NCBI Taxonomy" id="82805"/>
    <lineage>
        <taxon>Bacteria</taxon>
        <taxon>Pseudomonadati</taxon>
        <taxon>Bacteroidota</taxon>
        <taxon>Cytophagia</taxon>
        <taxon>Cytophagales</taxon>
        <taxon>Hymenobacteraceae</taxon>
        <taxon>Hymenobacter</taxon>
    </lineage>
</organism>
<feature type="non-terminal residue" evidence="1">
    <location>
        <position position="1"/>
    </location>
</feature>
<dbReference type="NCBIfam" id="TIGR04183">
    <property type="entry name" value="Por_Secre_tail"/>
    <property type="match status" value="1"/>
</dbReference>
<evidence type="ECO:0000313" key="2">
    <source>
        <dbReference type="Proteomes" id="UP000198697"/>
    </source>
</evidence>
<dbReference type="RefSeq" id="WP_143069914.1">
    <property type="nucleotide sequence ID" value="NZ_FOHS01000006.1"/>
</dbReference>
<gene>
    <name evidence="1" type="ORF">SAMN04487998_3653</name>
</gene>
<dbReference type="OrthoDB" id="177731at2"/>
<keyword evidence="2" id="KW-1185">Reference proteome</keyword>
<evidence type="ECO:0000313" key="1">
    <source>
        <dbReference type="EMBL" id="SEU04459.1"/>
    </source>
</evidence>
<dbReference type="Proteomes" id="UP000198697">
    <property type="component" value="Unassembled WGS sequence"/>
</dbReference>
<dbReference type="InterPro" id="IPR026444">
    <property type="entry name" value="Secre_tail"/>
</dbReference>
<dbReference type="STRING" id="82805.SAMN04487998_3653"/>
<name>A0A1I0J3S0_9BACT</name>
<accession>A0A1I0J3S0</accession>
<proteinExistence type="predicted"/>